<keyword evidence="3 8" id="KW-0813">Transport</keyword>
<evidence type="ECO:0000256" key="2">
    <source>
        <dbReference type="ARBA" id="ARBA00009212"/>
    </source>
</evidence>
<accession>A0A1T4PGW4</accession>
<dbReference type="EMBL" id="FUXP01000003">
    <property type="protein sequence ID" value="SJZ90804.1"/>
    <property type="molecule type" value="Genomic_DNA"/>
</dbReference>
<sequence>MTGFSIAAEPGLLGIAIVASMFGVGLAMLMGLWRLARGPTVMDRILALDTLNVTAIAELMLFGIHQGSSIYFEAALIIAMLGFVSTVVLSKYVIRRDIVE</sequence>
<comment type="subcellular location">
    <subcellularLocation>
        <location evidence="1 8">Cell membrane</location>
        <topology evidence="1 8">Multi-pass membrane protein</topology>
    </subcellularLocation>
</comment>
<feature type="transmembrane region" description="Helical" evidence="9">
    <location>
        <begin position="45"/>
        <end position="64"/>
    </location>
</feature>
<evidence type="ECO:0000256" key="5">
    <source>
        <dbReference type="ARBA" id="ARBA00022692"/>
    </source>
</evidence>
<reference evidence="10 11" key="1">
    <citation type="submission" date="2017-02" db="EMBL/GenBank/DDBJ databases">
        <authorList>
            <person name="Peterson S.W."/>
        </authorList>
    </citation>
    <scope>NUCLEOTIDE SEQUENCE [LARGE SCALE GENOMIC DNA]</scope>
    <source>
        <strain evidence="10 11">DSM 21749</strain>
    </source>
</reference>
<comment type="similarity">
    <text evidence="2 8">Belongs to the CPA3 antiporters (TC 2.A.63) subunit F family.</text>
</comment>
<dbReference type="NCBIfam" id="NF004812">
    <property type="entry name" value="PRK06161.1"/>
    <property type="match status" value="1"/>
</dbReference>
<keyword evidence="5 9" id="KW-0812">Transmembrane</keyword>
<feature type="transmembrane region" description="Helical" evidence="9">
    <location>
        <begin position="12"/>
        <end position="33"/>
    </location>
</feature>
<evidence type="ECO:0000256" key="6">
    <source>
        <dbReference type="ARBA" id="ARBA00022989"/>
    </source>
</evidence>
<dbReference type="GO" id="GO:0005886">
    <property type="term" value="C:plasma membrane"/>
    <property type="evidence" value="ECO:0007669"/>
    <property type="project" value="UniProtKB-SubCell"/>
</dbReference>
<dbReference type="AlphaFoldDB" id="A0A1T4PGW4"/>
<dbReference type="PANTHER" id="PTHR34702">
    <property type="entry name" value="NA(+)/H(+) ANTIPORTER SUBUNIT F1"/>
    <property type="match status" value="1"/>
</dbReference>
<keyword evidence="4 8" id="KW-1003">Cell membrane</keyword>
<dbReference type="Proteomes" id="UP000190061">
    <property type="component" value="Unassembled WGS sequence"/>
</dbReference>
<evidence type="ECO:0000313" key="10">
    <source>
        <dbReference type="EMBL" id="SJZ90804.1"/>
    </source>
</evidence>
<keyword evidence="8" id="KW-0050">Antiport</keyword>
<dbReference type="PANTHER" id="PTHR34702:SF1">
    <property type="entry name" value="NA(+)_H(+) ANTIPORTER SUBUNIT F"/>
    <property type="match status" value="1"/>
</dbReference>
<evidence type="ECO:0000256" key="3">
    <source>
        <dbReference type="ARBA" id="ARBA00022448"/>
    </source>
</evidence>
<keyword evidence="8" id="KW-0406">Ion transport</keyword>
<evidence type="ECO:0000256" key="4">
    <source>
        <dbReference type="ARBA" id="ARBA00022475"/>
    </source>
</evidence>
<dbReference type="InterPro" id="IPR007208">
    <property type="entry name" value="MrpF/PhaF-like"/>
</dbReference>
<evidence type="ECO:0000256" key="1">
    <source>
        <dbReference type="ARBA" id="ARBA00004651"/>
    </source>
</evidence>
<dbReference type="OrthoDB" id="9800226at2"/>
<feature type="transmembrane region" description="Helical" evidence="9">
    <location>
        <begin position="70"/>
        <end position="94"/>
    </location>
</feature>
<gene>
    <name evidence="10" type="ORF">SAMN02745674_01201</name>
</gene>
<dbReference type="PIRSF" id="PIRSF028784">
    <property type="entry name" value="MrpF"/>
    <property type="match status" value="1"/>
</dbReference>
<evidence type="ECO:0000256" key="9">
    <source>
        <dbReference type="SAM" id="Phobius"/>
    </source>
</evidence>
<evidence type="ECO:0000313" key="11">
    <source>
        <dbReference type="Proteomes" id="UP000190061"/>
    </source>
</evidence>
<dbReference type="Pfam" id="PF04066">
    <property type="entry name" value="MrpF_PhaF"/>
    <property type="match status" value="1"/>
</dbReference>
<dbReference type="STRING" id="1122188.SAMN02745674_01201"/>
<dbReference type="GO" id="GO:0015385">
    <property type="term" value="F:sodium:proton antiporter activity"/>
    <property type="evidence" value="ECO:0007669"/>
    <property type="project" value="TreeGrafter"/>
</dbReference>
<name>A0A1T4PGW4_9GAMM</name>
<keyword evidence="7 8" id="KW-0472">Membrane</keyword>
<keyword evidence="6 9" id="KW-1133">Transmembrane helix</keyword>
<keyword evidence="11" id="KW-1185">Reference proteome</keyword>
<proteinExistence type="inferred from homology"/>
<evidence type="ECO:0000256" key="8">
    <source>
        <dbReference type="PIRNR" id="PIRNR028784"/>
    </source>
</evidence>
<organism evidence="10 11">
    <name type="scientific">Lysobacter spongiicola DSM 21749</name>
    <dbReference type="NCBI Taxonomy" id="1122188"/>
    <lineage>
        <taxon>Bacteria</taxon>
        <taxon>Pseudomonadati</taxon>
        <taxon>Pseudomonadota</taxon>
        <taxon>Gammaproteobacteria</taxon>
        <taxon>Lysobacterales</taxon>
        <taxon>Lysobacteraceae</taxon>
        <taxon>Novilysobacter</taxon>
    </lineage>
</organism>
<protein>
    <submittedName>
        <fullName evidence="10">Multisubunit potassium/proton antiporter, PhaF subunit (TC 2.A.63.1.1)</fullName>
    </submittedName>
</protein>
<dbReference type="RefSeq" id="WP_078757807.1">
    <property type="nucleotide sequence ID" value="NZ_FUXP01000003.1"/>
</dbReference>
<evidence type="ECO:0000256" key="7">
    <source>
        <dbReference type="ARBA" id="ARBA00023136"/>
    </source>
</evidence>